<dbReference type="SUPFAM" id="SSF48403">
    <property type="entry name" value="Ankyrin repeat"/>
    <property type="match status" value="1"/>
</dbReference>
<proteinExistence type="predicted"/>
<feature type="repeat" description="ANK" evidence="3">
    <location>
        <begin position="447"/>
        <end position="479"/>
    </location>
</feature>
<name>A0A0D1Y7W1_9EURO</name>
<dbReference type="STRING" id="1016849.A0A0D1Y7W1"/>
<evidence type="ECO:0000313" key="4">
    <source>
        <dbReference type="EMBL" id="KIV78952.1"/>
    </source>
</evidence>
<keyword evidence="1" id="KW-0677">Repeat</keyword>
<dbReference type="InterPro" id="IPR050776">
    <property type="entry name" value="Ank_Repeat/CDKN_Inhibitor"/>
</dbReference>
<keyword evidence="2 3" id="KW-0040">ANK repeat</keyword>
<organism evidence="4 5">
    <name type="scientific">Exophiala sideris</name>
    <dbReference type="NCBI Taxonomy" id="1016849"/>
    <lineage>
        <taxon>Eukaryota</taxon>
        <taxon>Fungi</taxon>
        <taxon>Dikarya</taxon>
        <taxon>Ascomycota</taxon>
        <taxon>Pezizomycotina</taxon>
        <taxon>Eurotiomycetes</taxon>
        <taxon>Chaetothyriomycetidae</taxon>
        <taxon>Chaetothyriales</taxon>
        <taxon>Herpotrichiellaceae</taxon>
        <taxon>Exophiala</taxon>
    </lineage>
</organism>
<gene>
    <name evidence="4" type="ORF">PV11_06550</name>
</gene>
<dbReference type="OrthoDB" id="4158831at2759"/>
<protein>
    <submittedName>
        <fullName evidence="4">Uncharacterized protein</fullName>
    </submittedName>
</protein>
<dbReference type="AlphaFoldDB" id="A0A0D1Y7W1"/>
<dbReference type="HOGENOM" id="CLU_324658_0_0_1"/>
<sequence>MQGQSVARTWSRQNQHTADYGIVTMPSSDQHVTLEVLNEPRLCTASGLPNASDAADFVSRLCPLQSVLGDVISEIRPELPPSLAGSSCTWEDTVHNPVLDFRLALNVRGLEQPVAESYTNTFGMVTAYGPMPGRGDPFSLRKDNSQELLELELGETIEVGRRANSDSTQAAHMNVTEFGTCAGAAFRRHSDAPASCSLGLVSTWVPATDPEAIILPLQMIQKRILTGVSGVDSTLSLAYSGQSDHRLRRALTSDWVQKAVLTALRLAYQRAAEKIRNLQNPYHADILEDIPENDDQFQYISTANGHRTSRGKAESVLVIRSRPVTKPSSVVETPSLIKRPSTLPNSGTFRAELHHTLNYLGGERIEKTDMVTLSYIPNPKWHRTGLSITINQAFDTGFGDRIAPTIRTFNVVPWDAEIITLVQNDDLGGVRRLFEKGKASPTDVTASGHSLLSWAIYRGASELFHLLLRGGADLQHCEYCTNTSDLITTLWDGWETCALGGHAFQIGRKILRITDITECMRITDIALSYDCEIGSNTPYNPARPTPLFREYIGHWRPTVSDSDIAEVITFLIRKGFDKDERNHMEQTPLLYAAFFNGNTTAALRALGSNGADVDAVDTLGRGAIHSALMCEIYVCRRQMLKDNEKRDTDLEIHYECKRKSRWQQHDYADLVDEAQRSEPEDMYWHRWISDFEKQGYFVVHHSSCHEDCYCDHEDCDHEGCDHENCDREDCDHEDCDHEDCDHEDCDHEEAVHDYLYHKMLLLLEVGCDPNVRDRDGLTPSDYVRGTPLWPIWEEALGHSGLVYDAQSMQCIKRIQPADEDVYGIEDESDLEIAQFAQVGYQNRPEGPLDDFDPQPEGWPVSSDWTAGDDSLELPDIFNLCSPIPGLQEL</sequence>
<dbReference type="EMBL" id="KN846953">
    <property type="protein sequence ID" value="KIV78952.1"/>
    <property type="molecule type" value="Genomic_DNA"/>
</dbReference>
<dbReference type="InterPro" id="IPR002110">
    <property type="entry name" value="Ankyrin_rpt"/>
</dbReference>
<dbReference type="PROSITE" id="PS50088">
    <property type="entry name" value="ANK_REPEAT"/>
    <property type="match status" value="1"/>
</dbReference>
<accession>A0A0D1Y7W1</accession>
<reference evidence="4 5" key="1">
    <citation type="submission" date="2015-01" db="EMBL/GenBank/DDBJ databases">
        <title>The Genome Sequence of Exophiala sideris CBS121828.</title>
        <authorList>
            <consortium name="The Broad Institute Genomics Platform"/>
            <person name="Cuomo C."/>
            <person name="de Hoog S."/>
            <person name="Gorbushina A."/>
            <person name="Stielow B."/>
            <person name="Teixiera M."/>
            <person name="Abouelleil A."/>
            <person name="Chapman S.B."/>
            <person name="Priest M."/>
            <person name="Young S.K."/>
            <person name="Wortman J."/>
            <person name="Nusbaum C."/>
            <person name="Birren B."/>
        </authorList>
    </citation>
    <scope>NUCLEOTIDE SEQUENCE [LARGE SCALE GENOMIC DNA]</scope>
    <source>
        <strain evidence="4 5">CBS 121828</strain>
    </source>
</reference>
<evidence type="ECO:0000256" key="1">
    <source>
        <dbReference type="ARBA" id="ARBA00022737"/>
    </source>
</evidence>
<evidence type="ECO:0000313" key="5">
    <source>
        <dbReference type="Proteomes" id="UP000053599"/>
    </source>
</evidence>
<evidence type="ECO:0000256" key="2">
    <source>
        <dbReference type="ARBA" id="ARBA00023043"/>
    </source>
</evidence>
<dbReference type="InterPro" id="IPR036770">
    <property type="entry name" value="Ankyrin_rpt-contain_sf"/>
</dbReference>
<dbReference type="Gene3D" id="1.25.40.20">
    <property type="entry name" value="Ankyrin repeat-containing domain"/>
    <property type="match status" value="2"/>
</dbReference>
<dbReference type="PANTHER" id="PTHR24201">
    <property type="entry name" value="ANK_REP_REGION DOMAIN-CONTAINING PROTEIN"/>
    <property type="match status" value="1"/>
</dbReference>
<evidence type="ECO:0000256" key="3">
    <source>
        <dbReference type="PROSITE-ProRule" id="PRU00023"/>
    </source>
</evidence>
<dbReference type="Proteomes" id="UP000053599">
    <property type="component" value="Unassembled WGS sequence"/>
</dbReference>